<feature type="coiled-coil region" evidence="2">
    <location>
        <begin position="428"/>
        <end position="483"/>
    </location>
</feature>
<dbReference type="Pfam" id="PF14915">
    <property type="entry name" value="CCDC144C"/>
    <property type="match status" value="1"/>
</dbReference>
<evidence type="ECO:0000313" key="6">
    <source>
        <dbReference type="Proteomes" id="UP001345963"/>
    </source>
</evidence>
<comment type="caution">
    <text evidence="5">The sequence shown here is derived from an EMBL/GenBank/DDBJ whole genome shotgun (WGS) entry which is preliminary data.</text>
</comment>
<dbReference type="InterPro" id="IPR039497">
    <property type="entry name" value="CC144C-like_CC_dom"/>
</dbReference>
<protein>
    <recommendedName>
        <fullName evidence="4">CCDC144C-like coiled-coil domain-containing protein</fullName>
    </recommendedName>
</protein>
<keyword evidence="6" id="KW-1185">Reference proteome</keyword>
<feature type="coiled-coil region" evidence="2">
    <location>
        <begin position="365"/>
        <end position="399"/>
    </location>
</feature>
<sequence length="888" mass="100131">MEELGVGDVDDLEDGSDWDSASTISKRTMPGRKMPSSGLEEFQEDGNSSGSEQKADPALPTPSTPQRSISSGKSVANTASKSAPQPQPRARKMILQKPDSEEESDHEPENIRGSQETSPSDNQLQSLAEHLAVVQPGSAELLLMVGHTEDSLDFEDQQEKISSKTAAAATEEQKPCASWDSGETAVEKVGPGKPETGLGSLLSQGEGSQQPVPAQSTSRAPVQQSCNSKKQEKLMVRGARPSRAPQTSIHVNGDPSSVFDDSSLSDMSDDEERLSARGQQKSKIQNPEEMDMAEDLDELTQSSDTATDDTDSPTSGYRHASLLIQKLDSSTLDSTSITKLQNIFHEYERSIQRVRSRHGYLAEKVSQLEMERAALRSSLEEVKDVKSLLERNQLELQTEVTHLKFQLKQEQENRHNATMMYNTTRDKLRRMEEQHQFEVQERQKVELALRNLELEMRTLINNMKQLEEEHSETQRLLAQERSMRAQQQHLLSSHLQKQQEMEVENKRNITRSNEALSQLTEASDRERELLQQTALLQEQLSMLRTDLEQSQANSSLRESNLLEENETLKEQLEDVRRDLKLSNDAVTQTVFTCNNQLATLKSELAKTTSRLEIERQAREAMEAEVELTRGRLAGAVREAEFRLAAHSDTEKALLRETEEHQRLKDRLTGELATQREAVSGLSEKLAKAEARANSMENEVHRVTLQLTEKGLLLDVLQREKDQAATCAKELQNALHAAREQVSRAGARQEASQERLAQAQSEAMLLRQQLEEAQNKGVAKERAVTDAQERFSDILSKLRSDCEERVVLVEDRNKELSSKAADLRDQIYKLEEEKNERETGIRQLQQELADSLKKLSMSEASLEVNTRYRNDLEEEKARLLKDNDRLRGK</sequence>
<feature type="region of interest" description="Disordered" evidence="3">
    <location>
        <begin position="153"/>
        <end position="288"/>
    </location>
</feature>
<reference evidence="5 6" key="1">
    <citation type="submission" date="2021-07" db="EMBL/GenBank/DDBJ databases">
        <authorList>
            <person name="Palmer J.M."/>
        </authorList>
    </citation>
    <scope>NUCLEOTIDE SEQUENCE [LARGE SCALE GENOMIC DNA]</scope>
    <source>
        <strain evidence="5 6">AT_MEX2019</strain>
        <tissue evidence="5">Muscle</tissue>
    </source>
</reference>
<evidence type="ECO:0000313" key="5">
    <source>
        <dbReference type="EMBL" id="MED6247356.1"/>
    </source>
</evidence>
<feature type="non-terminal residue" evidence="5">
    <location>
        <position position="888"/>
    </location>
</feature>
<evidence type="ECO:0000256" key="3">
    <source>
        <dbReference type="SAM" id="MobiDB-lite"/>
    </source>
</evidence>
<feature type="compositionally biased region" description="Polar residues" evidence="3">
    <location>
        <begin position="64"/>
        <end position="84"/>
    </location>
</feature>
<feature type="compositionally biased region" description="Low complexity" evidence="3">
    <location>
        <begin position="254"/>
        <end position="266"/>
    </location>
</feature>
<feature type="compositionally biased region" description="Polar residues" evidence="3">
    <location>
        <begin position="112"/>
        <end position="126"/>
    </location>
</feature>
<feature type="compositionally biased region" description="Low complexity" evidence="3">
    <location>
        <begin position="197"/>
        <end position="210"/>
    </location>
</feature>
<feature type="coiled-coil region" evidence="2">
    <location>
        <begin position="671"/>
        <end position="888"/>
    </location>
</feature>
<dbReference type="PANTHER" id="PTHR24147:SF53">
    <property type="entry name" value="ANKYRIN REPEAT DOMAIN 26"/>
    <property type="match status" value="1"/>
</dbReference>
<dbReference type="InterPro" id="IPR050657">
    <property type="entry name" value="Ankyrin_repeat_domain"/>
</dbReference>
<feature type="compositionally biased region" description="Acidic residues" evidence="3">
    <location>
        <begin position="1"/>
        <end position="17"/>
    </location>
</feature>
<feature type="coiled-coil region" evidence="2">
    <location>
        <begin position="558"/>
        <end position="624"/>
    </location>
</feature>
<evidence type="ECO:0000259" key="4">
    <source>
        <dbReference type="Pfam" id="PF14915"/>
    </source>
</evidence>
<organism evidence="5 6">
    <name type="scientific">Ataeniobius toweri</name>
    <dbReference type="NCBI Taxonomy" id="208326"/>
    <lineage>
        <taxon>Eukaryota</taxon>
        <taxon>Metazoa</taxon>
        <taxon>Chordata</taxon>
        <taxon>Craniata</taxon>
        <taxon>Vertebrata</taxon>
        <taxon>Euteleostomi</taxon>
        <taxon>Actinopterygii</taxon>
        <taxon>Neopterygii</taxon>
        <taxon>Teleostei</taxon>
        <taxon>Neoteleostei</taxon>
        <taxon>Acanthomorphata</taxon>
        <taxon>Ovalentaria</taxon>
        <taxon>Atherinomorphae</taxon>
        <taxon>Cyprinodontiformes</taxon>
        <taxon>Goodeidae</taxon>
        <taxon>Ataeniobius</taxon>
    </lineage>
</organism>
<accession>A0ABU7B9U2</accession>
<dbReference type="Proteomes" id="UP001345963">
    <property type="component" value="Unassembled WGS sequence"/>
</dbReference>
<keyword evidence="1 2" id="KW-0175">Coiled coil</keyword>
<proteinExistence type="predicted"/>
<feature type="region of interest" description="Disordered" evidence="3">
    <location>
        <begin position="1"/>
        <end position="131"/>
    </location>
</feature>
<dbReference type="PANTHER" id="PTHR24147">
    <property type="entry name" value="ANKYRIN REPEAT DOMAIN 36-RELATED"/>
    <property type="match status" value="1"/>
</dbReference>
<evidence type="ECO:0000256" key="1">
    <source>
        <dbReference type="ARBA" id="ARBA00023054"/>
    </source>
</evidence>
<dbReference type="EMBL" id="JAHUTI010049247">
    <property type="protein sequence ID" value="MED6247356.1"/>
    <property type="molecule type" value="Genomic_DNA"/>
</dbReference>
<feature type="domain" description="CCDC144C-like coiled-coil" evidence="4">
    <location>
        <begin position="405"/>
        <end position="888"/>
    </location>
</feature>
<name>A0ABU7B9U2_9TELE</name>
<evidence type="ECO:0000256" key="2">
    <source>
        <dbReference type="SAM" id="Coils"/>
    </source>
</evidence>
<gene>
    <name evidence="5" type="ORF">ATANTOWER_028910</name>
</gene>
<feature type="compositionally biased region" description="Polar residues" evidence="3">
    <location>
        <begin position="211"/>
        <end position="228"/>
    </location>
</feature>